<proteinExistence type="predicted"/>
<accession>A0AAV3AHY3</accession>
<dbReference type="GO" id="GO:0031023">
    <property type="term" value="P:microtubule organizing center organization"/>
    <property type="evidence" value="ECO:0007669"/>
    <property type="project" value="TreeGrafter"/>
</dbReference>
<protein>
    <submittedName>
        <fullName evidence="2">Uncharacterized protein</fullName>
    </submittedName>
</protein>
<keyword evidence="1" id="KW-0732">Signal</keyword>
<keyword evidence="3" id="KW-1185">Reference proteome</keyword>
<feature type="chain" id="PRO_5043887022" evidence="1">
    <location>
        <begin position="26"/>
        <end position="166"/>
    </location>
</feature>
<dbReference type="GO" id="GO:0070652">
    <property type="term" value="C:HAUS complex"/>
    <property type="evidence" value="ECO:0007669"/>
    <property type="project" value="TreeGrafter"/>
</dbReference>
<dbReference type="PANTHER" id="PTHR14352">
    <property type="entry name" value="HAUS AUGMIN-LIKE COMPLEX SUBUNIT 7"/>
    <property type="match status" value="1"/>
</dbReference>
<evidence type="ECO:0000256" key="1">
    <source>
        <dbReference type="SAM" id="SignalP"/>
    </source>
</evidence>
<evidence type="ECO:0000313" key="3">
    <source>
        <dbReference type="Proteomes" id="UP001181693"/>
    </source>
</evidence>
<dbReference type="GO" id="GO:0051011">
    <property type="term" value="F:microtubule minus-end binding"/>
    <property type="evidence" value="ECO:0007669"/>
    <property type="project" value="TreeGrafter"/>
</dbReference>
<organism evidence="2 3">
    <name type="scientific">Pyxicephalus adspersus</name>
    <name type="common">African bullfrog</name>
    <dbReference type="NCBI Taxonomy" id="30357"/>
    <lineage>
        <taxon>Eukaryota</taxon>
        <taxon>Metazoa</taxon>
        <taxon>Chordata</taxon>
        <taxon>Craniata</taxon>
        <taxon>Vertebrata</taxon>
        <taxon>Euteleostomi</taxon>
        <taxon>Amphibia</taxon>
        <taxon>Batrachia</taxon>
        <taxon>Anura</taxon>
        <taxon>Neobatrachia</taxon>
        <taxon>Ranoidea</taxon>
        <taxon>Pyxicephalidae</taxon>
        <taxon>Pyxicephalinae</taxon>
        <taxon>Pyxicephalus</taxon>
    </lineage>
</organism>
<dbReference type="Proteomes" id="UP001181693">
    <property type="component" value="Unassembled WGS sequence"/>
</dbReference>
<dbReference type="InterPro" id="IPR029711">
    <property type="entry name" value="Haus7-like"/>
</dbReference>
<feature type="signal peptide" evidence="1">
    <location>
        <begin position="1"/>
        <end position="25"/>
    </location>
</feature>
<dbReference type="PANTHER" id="PTHR14352:SF2">
    <property type="entry name" value="HAUS AUGMIN-LIKE COMPLEX SUBUNIT 7"/>
    <property type="match status" value="1"/>
</dbReference>
<dbReference type="AlphaFoldDB" id="A0AAV3AHY3"/>
<comment type="caution">
    <text evidence="2">The sequence shown here is derived from an EMBL/GenBank/DDBJ whole genome shotgun (WGS) entry which is preliminary data.</text>
</comment>
<sequence>MIFQNSFFGTTICLILCCLFDQSNCSLNNKFAYRCKCFWCTFIRSSVPGIETITQTLKLALTDFHQLIGAFNQVYENEFQEHCGPKTPCLSHCGPFFQSVHCLLSSCSKELEAIDQFTATSNTITEVVSKKEQFKESWGGGTMETIYEKINEIKQNYEVFLNSLQK</sequence>
<gene>
    <name evidence="2" type="ORF">GDO54_018233</name>
</gene>
<dbReference type="EMBL" id="DYDO01000007">
    <property type="protein sequence ID" value="DBA21623.1"/>
    <property type="molecule type" value="Genomic_DNA"/>
</dbReference>
<dbReference type="GO" id="GO:0051225">
    <property type="term" value="P:spindle assembly"/>
    <property type="evidence" value="ECO:0007669"/>
    <property type="project" value="TreeGrafter"/>
</dbReference>
<evidence type="ECO:0000313" key="2">
    <source>
        <dbReference type="EMBL" id="DBA21623.1"/>
    </source>
</evidence>
<reference evidence="2" key="1">
    <citation type="thesis" date="2020" institute="ProQuest LLC" country="789 East Eisenhower Parkway, Ann Arbor, MI, USA">
        <title>Comparative Genomics and Chromosome Evolution.</title>
        <authorList>
            <person name="Mudd A.B."/>
        </authorList>
    </citation>
    <scope>NUCLEOTIDE SEQUENCE</scope>
    <source>
        <strain evidence="2">1538</strain>
        <tissue evidence="2">Blood</tissue>
    </source>
</reference>
<name>A0AAV3AHY3_PYXAD</name>